<dbReference type="EMBL" id="AKWZ02000011">
    <property type="protein sequence ID" value="EPG72707.1"/>
    <property type="molecule type" value="Genomic_DNA"/>
</dbReference>
<dbReference type="Proteomes" id="UP000014540">
    <property type="component" value="Unassembled WGS sequence"/>
</dbReference>
<name>S3VX39_9LEPT</name>
<gene>
    <name evidence="1" type="ORF">LEP1GSC058_1023</name>
</gene>
<reference evidence="1" key="1">
    <citation type="submission" date="2013-04" db="EMBL/GenBank/DDBJ databases">
        <authorList>
            <person name="Harkins D.M."/>
            <person name="Durkin A.S."/>
            <person name="Selengut J.D."/>
            <person name="Sanka R."/>
            <person name="DePew J."/>
            <person name="Purushe J."/>
            <person name="Ahmed A."/>
            <person name="van der Linden H."/>
            <person name="Goris M.G.A."/>
            <person name="Hartskeerl R.A."/>
            <person name="Vinetz J.M."/>
            <person name="Sutton G.G."/>
            <person name="Nelson W.C."/>
            <person name="Fouts D.E."/>
        </authorList>
    </citation>
    <scope>NUCLEOTIDE SEQUENCE [LARGE SCALE GENOMIC DNA]</scope>
    <source>
        <strain evidence="1">BUT 6</strain>
    </source>
</reference>
<keyword evidence="2" id="KW-1185">Reference proteome</keyword>
<proteinExistence type="predicted"/>
<sequence length="42" mass="4893">MGFRNPKNTIHINKIVRTHLRELIPCMLLPIYSKLFGDALLD</sequence>
<dbReference type="AlphaFoldDB" id="S3VX39"/>
<organism evidence="1 2">
    <name type="scientific">Leptospira fainei serovar Hurstbridge str. BUT 6</name>
    <dbReference type="NCBI Taxonomy" id="1193011"/>
    <lineage>
        <taxon>Bacteria</taxon>
        <taxon>Pseudomonadati</taxon>
        <taxon>Spirochaetota</taxon>
        <taxon>Spirochaetia</taxon>
        <taxon>Leptospirales</taxon>
        <taxon>Leptospiraceae</taxon>
        <taxon>Leptospira</taxon>
    </lineage>
</organism>
<accession>S3VX39</accession>
<comment type="caution">
    <text evidence="1">The sequence shown here is derived from an EMBL/GenBank/DDBJ whole genome shotgun (WGS) entry which is preliminary data.</text>
</comment>
<evidence type="ECO:0000313" key="2">
    <source>
        <dbReference type="Proteomes" id="UP000014540"/>
    </source>
</evidence>
<evidence type="ECO:0000313" key="1">
    <source>
        <dbReference type="EMBL" id="EPG72707.1"/>
    </source>
</evidence>
<protein>
    <submittedName>
        <fullName evidence="1">Uncharacterized protein</fullName>
    </submittedName>
</protein>